<reference evidence="1 2" key="1">
    <citation type="submission" date="2022-01" db="EMBL/GenBank/DDBJ databases">
        <authorList>
            <person name="Xiong W."/>
            <person name="Schranz E."/>
        </authorList>
    </citation>
    <scope>NUCLEOTIDE SEQUENCE [LARGE SCALE GENOMIC DNA]</scope>
</reference>
<sequence length="66" mass="7539">MLLSFETLSVIAIPFPDCYVFCSFSPLEKLGLRMSDLEYASQEYSSYCSNKGWFLVRASTCVIRHS</sequence>
<name>A0AAU9NAZ6_9ASTR</name>
<keyword evidence="2" id="KW-1185">Reference proteome</keyword>
<dbReference type="AlphaFoldDB" id="A0AAU9NAZ6"/>
<evidence type="ECO:0000313" key="1">
    <source>
        <dbReference type="EMBL" id="CAH1434583.1"/>
    </source>
</evidence>
<gene>
    <name evidence="1" type="ORF">LVIROSA_LOCUS21092</name>
</gene>
<organism evidence="1 2">
    <name type="scientific">Lactuca virosa</name>
    <dbReference type="NCBI Taxonomy" id="75947"/>
    <lineage>
        <taxon>Eukaryota</taxon>
        <taxon>Viridiplantae</taxon>
        <taxon>Streptophyta</taxon>
        <taxon>Embryophyta</taxon>
        <taxon>Tracheophyta</taxon>
        <taxon>Spermatophyta</taxon>
        <taxon>Magnoliopsida</taxon>
        <taxon>eudicotyledons</taxon>
        <taxon>Gunneridae</taxon>
        <taxon>Pentapetalae</taxon>
        <taxon>asterids</taxon>
        <taxon>campanulids</taxon>
        <taxon>Asterales</taxon>
        <taxon>Asteraceae</taxon>
        <taxon>Cichorioideae</taxon>
        <taxon>Cichorieae</taxon>
        <taxon>Lactucinae</taxon>
        <taxon>Lactuca</taxon>
    </lineage>
</organism>
<dbReference type="Proteomes" id="UP001157418">
    <property type="component" value="Unassembled WGS sequence"/>
</dbReference>
<dbReference type="EMBL" id="CAKMRJ010003706">
    <property type="protein sequence ID" value="CAH1434583.1"/>
    <property type="molecule type" value="Genomic_DNA"/>
</dbReference>
<proteinExistence type="predicted"/>
<protein>
    <submittedName>
        <fullName evidence="1">Uncharacterized protein</fullName>
    </submittedName>
</protein>
<evidence type="ECO:0000313" key="2">
    <source>
        <dbReference type="Proteomes" id="UP001157418"/>
    </source>
</evidence>
<comment type="caution">
    <text evidence="1">The sequence shown here is derived from an EMBL/GenBank/DDBJ whole genome shotgun (WGS) entry which is preliminary data.</text>
</comment>
<accession>A0AAU9NAZ6</accession>